<dbReference type="PIRSF" id="PIRSF001251">
    <property type="entry name" value="AMP_deaminase_met"/>
    <property type="match status" value="1"/>
</dbReference>
<evidence type="ECO:0000256" key="4">
    <source>
        <dbReference type="ARBA" id="ARBA00012775"/>
    </source>
</evidence>
<evidence type="ECO:0000256" key="12">
    <source>
        <dbReference type="SAM" id="MobiDB-lite"/>
    </source>
</evidence>
<evidence type="ECO:0000256" key="2">
    <source>
        <dbReference type="ARBA" id="ARBA00004955"/>
    </source>
</evidence>
<evidence type="ECO:0000256" key="5">
    <source>
        <dbReference type="ARBA" id="ARBA00022723"/>
    </source>
</evidence>
<evidence type="ECO:0000256" key="3">
    <source>
        <dbReference type="ARBA" id="ARBA00006676"/>
    </source>
</evidence>
<dbReference type="InterPro" id="IPR006329">
    <property type="entry name" value="AMPD"/>
</dbReference>
<keyword evidence="8" id="KW-0546">Nucleotide metabolism</keyword>
<evidence type="ECO:0000256" key="10">
    <source>
        <dbReference type="ARBA" id="ARBA00078830"/>
    </source>
</evidence>
<proteinExistence type="inferred from homology"/>
<feature type="region of interest" description="Disordered" evidence="12">
    <location>
        <begin position="1"/>
        <end position="22"/>
    </location>
</feature>
<keyword evidence="6" id="KW-0378">Hydrolase</keyword>
<gene>
    <name evidence="13" type="ORF">B9G98_02715</name>
</gene>
<dbReference type="UniPathway" id="UPA00591">
    <property type="reaction ID" value="UER00663"/>
</dbReference>
<comment type="cofactor">
    <cofactor evidence="1">
        <name>Zn(2+)</name>
        <dbReference type="ChEBI" id="CHEBI:29105"/>
    </cofactor>
</comment>
<dbReference type="GO" id="GO:0046872">
    <property type="term" value="F:metal ion binding"/>
    <property type="evidence" value="ECO:0007669"/>
    <property type="project" value="UniProtKB-KW"/>
</dbReference>
<dbReference type="NCBIfam" id="TIGR01429">
    <property type="entry name" value="AMP_deaminase"/>
    <property type="match status" value="1"/>
</dbReference>
<name>A0A2T0FJE2_9ASCO</name>
<dbReference type="PANTHER" id="PTHR11359">
    <property type="entry name" value="AMP DEAMINASE"/>
    <property type="match status" value="1"/>
</dbReference>
<evidence type="ECO:0000313" key="14">
    <source>
        <dbReference type="Proteomes" id="UP000238350"/>
    </source>
</evidence>
<dbReference type="Pfam" id="PF19326">
    <property type="entry name" value="AMP_deaminase"/>
    <property type="match status" value="1"/>
</dbReference>
<reference evidence="13 14" key="1">
    <citation type="submission" date="2017-04" db="EMBL/GenBank/DDBJ databases">
        <title>Genome sequencing of [Candida] sorbophila.</title>
        <authorList>
            <person name="Ahn J.O."/>
        </authorList>
    </citation>
    <scope>NUCLEOTIDE SEQUENCE [LARGE SCALE GENOMIC DNA]</scope>
    <source>
        <strain evidence="13 14">DS02</strain>
    </source>
</reference>
<comment type="similarity">
    <text evidence="3 11">Belongs to the metallo-dependent hydrolases superfamily. Adenosine and AMP deaminases family.</text>
</comment>
<dbReference type="Proteomes" id="UP000238350">
    <property type="component" value="Unassembled WGS sequence"/>
</dbReference>
<dbReference type="STRING" id="45607.A0A2T0FJE2"/>
<evidence type="ECO:0000256" key="11">
    <source>
        <dbReference type="PIRNR" id="PIRNR001251"/>
    </source>
</evidence>
<dbReference type="EMBL" id="NDIQ01000021">
    <property type="protein sequence ID" value="PRT55095.1"/>
    <property type="molecule type" value="Genomic_DNA"/>
</dbReference>
<evidence type="ECO:0000256" key="7">
    <source>
        <dbReference type="ARBA" id="ARBA00022833"/>
    </source>
</evidence>
<dbReference type="InterPro" id="IPR032466">
    <property type="entry name" value="Metal_Hydrolase"/>
</dbReference>
<evidence type="ECO:0000313" key="13">
    <source>
        <dbReference type="EMBL" id="PRT55095.1"/>
    </source>
</evidence>
<keyword evidence="5" id="KW-0479">Metal-binding</keyword>
<evidence type="ECO:0000256" key="1">
    <source>
        <dbReference type="ARBA" id="ARBA00001947"/>
    </source>
</evidence>
<dbReference type="GO" id="GO:0046033">
    <property type="term" value="P:AMP metabolic process"/>
    <property type="evidence" value="ECO:0007669"/>
    <property type="project" value="TreeGrafter"/>
</dbReference>
<keyword evidence="7" id="KW-0862">Zinc</keyword>
<dbReference type="PROSITE" id="PS00485">
    <property type="entry name" value="A_DEAMINASE"/>
    <property type="match status" value="1"/>
</dbReference>
<protein>
    <recommendedName>
        <fullName evidence="9">AMP deaminase</fullName>
        <ecNumber evidence="4">3.5.4.6</ecNumber>
    </recommendedName>
    <alternativeName>
        <fullName evidence="10">Myoadenylate deaminase</fullName>
    </alternativeName>
</protein>
<dbReference type="OrthoDB" id="1723809at2759"/>
<dbReference type="RefSeq" id="XP_024665040.1">
    <property type="nucleotide sequence ID" value="XM_024809272.1"/>
</dbReference>
<dbReference type="GO" id="GO:0003876">
    <property type="term" value="F:AMP deaminase activity"/>
    <property type="evidence" value="ECO:0007669"/>
    <property type="project" value="UniProtKB-EC"/>
</dbReference>
<dbReference type="GeneID" id="36516463"/>
<dbReference type="GO" id="GO:0032264">
    <property type="term" value="P:IMP salvage"/>
    <property type="evidence" value="ECO:0007669"/>
    <property type="project" value="UniProtKB-UniPathway"/>
</dbReference>
<dbReference type="AlphaFoldDB" id="A0A2T0FJE2"/>
<evidence type="ECO:0000256" key="6">
    <source>
        <dbReference type="ARBA" id="ARBA00022801"/>
    </source>
</evidence>
<comment type="pathway">
    <text evidence="2">Purine metabolism; IMP biosynthesis via salvage pathway; IMP from AMP: step 1/1.</text>
</comment>
<accession>A0A2T0FJE2</accession>
<dbReference type="CDD" id="cd01319">
    <property type="entry name" value="AMPD"/>
    <property type="match status" value="1"/>
</dbReference>
<organism evidence="13 14">
    <name type="scientific">Wickerhamiella sorbophila</name>
    <dbReference type="NCBI Taxonomy" id="45607"/>
    <lineage>
        <taxon>Eukaryota</taxon>
        <taxon>Fungi</taxon>
        <taxon>Dikarya</taxon>
        <taxon>Ascomycota</taxon>
        <taxon>Saccharomycotina</taxon>
        <taxon>Dipodascomycetes</taxon>
        <taxon>Dipodascales</taxon>
        <taxon>Trichomonascaceae</taxon>
        <taxon>Wickerhamiella</taxon>
    </lineage>
</organism>
<sequence length="725" mass="84647">MSRLSNSFEDSDDDQSNDPYQISYRQEKQYAELQGRMKALDVVDRFDKTGFPEPCAPISEQAPNAKYRDDKDLPPLPPIVGVRGARRRGTLDLHETEDADQIARLREMYGKVAACIDARERFMSVSLQNEQENPKNLEGWKIYPEPPAPMYHPGTKQFAPRPRKEPTPANIGSDFHFSECEIPEANSYTVKRNEEYVYEVFDDNEKPIAKIPTLAEYYEAYEYISSCSTDGPCKTFAFRRLQYLDAKWNLYYLLNQDEEVLKSKQIPHRDFYNVRKVDTHVHHSACMTQKHLLRFIKSKLKKSPNELVIRRDGKELTLEQVFESLNLTAYDLNIDTLDMHAHQEAFHRFDKFNLKYNPIGESRLREIFLKTDNFVDGRYLAELTKEVFSDLEQSKYQMAEYRISIYGRSKDEWTKLAKWVVDNKLFSSNVRWLIQVPRLYNVYKQSGLVENFGDVVRNVFEPLFEVTKDPTSDPKLHIFLQRVIGFDSVDDESKADQPLYARLVTPDQWNTGANPPYTYWLYYLYANMASLNQYRKKLGFNTFVLRPHAGEAGDPEHLIGAFLTSQGIAHGILLRKLPFIQFLYYLEQVGIAMSPLSNNALFLSYEKNPFVNYFRRGLNVSLSTDDPLQFSFTREPLIEEYSIAIQIYKLSAVDSRELALYSVKQSGFEHEVKDHWGYNMHNSEINIEKTNIPEPRLAYRRETLQHERALVDKYGRNNRVLDNLD</sequence>
<dbReference type="GO" id="GO:0005829">
    <property type="term" value="C:cytosol"/>
    <property type="evidence" value="ECO:0007669"/>
    <property type="project" value="TreeGrafter"/>
</dbReference>
<dbReference type="SUPFAM" id="SSF51556">
    <property type="entry name" value="Metallo-dependent hydrolases"/>
    <property type="match status" value="1"/>
</dbReference>
<feature type="region of interest" description="Disordered" evidence="12">
    <location>
        <begin position="51"/>
        <end position="78"/>
    </location>
</feature>
<dbReference type="PANTHER" id="PTHR11359:SF0">
    <property type="entry name" value="AMP DEAMINASE"/>
    <property type="match status" value="1"/>
</dbReference>
<evidence type="ECO:0000256" key="8">
    <source>
        <dbReference type="ARBA" id="ARBA00023080"/>
    </source>
</evidence>
<comment type="caution">
    <text evidence="13">The sequence shown here is derived from an EMBL/GenBank/DDBJ whole genome shotgun (WGS) entry which is preliminary data.</text>
</comment>
<evidence type="ECO:0000256" key="9">
    <source>
        <dbReference type="ARBA" id="ARBA00072037"/>
    </source>
</evidence>
<dbReference type="Gene3D" id="4.10.800.20">
    <property type="match status" value="1"/>
</dbReference>
<keyword evidence="14" id="KW-1185">Reference proteome</keyword>
<dbReference type="Gene3D" id="3.20.20.140">
    <property type="entry name" value="Metal-dependent hydrolases"/>
    <property type="match status" value="1"/>
</dbReference>
<dbReference type="FunFam" id="4.10.800.20:FF:000001">
    <property type="entry name" value="AMP deaminase"/>
    <property type="match status" value="1"/>
</dbReference>
<dbReference type="EC" id="3.5.4.6" evidence="4"/>
<dbReference type="InterPro" id="IPR006650">
    <property type="entry name" value="A/AMP_deam_AS"/>
</dbReference>